<evidence type="ECO:0000313" key="2">
    <source>
        <dbReference type="Proteomes" id="UP000238479"/>
    </source>
</evidence>
<sequence length="77" mass="8581">MEGPLVGFESARPTPEAPLRYVHRDAARHVHRDAARHGFIRTLPGMLVLTSLTPEGAAVRRACNRKEKVVESYGMRS</sequence>
<dbReference type="AlphaFoldDB" id="A0A2P6Q0B5"/>
<keyword evidence="2" id="KW-1185">Reference proteome</keyword>
<name>A0A2P6Q0B5_ROSCH</name>
<protein>
    <submittedName>
        <fullName evidence="1">Uncharacterized protein</fullName>
    </submittedName>
</protein>
<evidence type="ECO:0000313" key="1">
    <source>
        <dbReference type="EMBL" id="PRQ27613.1"/>
    </source>
</evidence>
<accession>A0A2P6Q0B5</accession>
<gene>
    <name evidence="1" type="ORF">RchiOBHm_Chr6g0307121</name>
</gene>
<dbReference type="Gramene" id="PRQ27613">
    <property type="protein sequence ID" value="PRQ27613"/>
    <property type="gene ID" value="RchiOBHm_Chr6g0307121"/>
</dbReference>
<dbReference type="Proteomes" id="UP000238479">
    <property type="component" value="Chromosome 6"/>
</dbReference>
<comment type="caution">
    <text evidence="1">The sequence shown here is derived from an EMBL/GenBank/DDBJ whole genome shotgun (WGS) entry which is preliminary data.</text>
</comment>
<proteinExistence type="predicted"/>
<dbReference type="EMBL" id="PDCK01000044">
    <property type="protein sequence ID" value="PRQ27613.1"/>
    <property type="molecule type" value="Genomic_DNA"/>
</dbReference>
<organism evidence="1 2">
    <name type="scientific">Rosa chinensis</name>
    <name type="common">China rose</name>
    <dbReference type="NCBI Taxonomy" id="74649"/>
    <lineage>
        <taxon>Eukaryota</taxon>
        <taxon>Viridiplantae</taxon>
        <taxon>Streptophyta</taxon>
        <taxon>Embryophyta</taxon>
        <taxon>Tracheophyta</taxon>
        <taxon>Spermatophyta</taxon>
        <taxon>Magnoliopsida</taxon>
        <taxon>eudicotyledons</taxon>
        <taxon>Gunneridae</taxon>
        <taxon>Pentapetalae</taxon>
        <taxon>rosids</taxon>
        <taxon>fabids</taxon>
        <taxon>Rosales</taxon>
        <taxon>Rosaceae</taxon>
        <taxon>Rosoideae</taxon>
        <taxon>Rosoideae incertae sedis</taxon>
        <taxon>Rosa</taxon>
    </lineage>
</organism>
<reference evidence="1 2" key="1">
    <citation type="journal article" date="2018" name="Nat. Genet.">
        <title>The Rosa genome provides new insights in the design of modern roses.</title>
        <authorList>
            <person name="Bendahmane M."/>
        </authorList>
    </citation>
    <scope>NUCLEOTIDE SEQUENCE [LARGE SCALE GENOMIC DNA]</scope>
    <source>
        <strain evidence="2">cv. Old Blush</strain>
    </source>
</reference>